<evidence type="ECO:0000313" key="7">
    <source>
        <dbReference type="Proteomes" id="UP000544090"/>
    </source>
</evidence>
<dbReference type="SMART" id="SM00346">
    <property type="entry name" value="HTH_ICLR"/>
    <property type="match status" value="1"/>
</dbReference>
<dbReference type="InterPro" id="IPR005471">
    <property type="entry name" value="Tscrpt_reg_IclR_N"/>
</dbReference>
<dbReference type="Proteomes" id="UP000544090">
    <property type="component" value="Unassembled WGS sequence"/>
</dbReference>
<gene>
    <name evidence="6" type="ORF">HGG74_02345</name>
</gene>
<keyword evidence="3" id="KW-0804">Transcription</keyword>
<dbReference type="InterPro" id="IPR029016">
    <property type="entry name" value="GAF-like_dom_sf"/>
</dbReference>
<keyword evidence="7" id="KW-1185">Reference proteome</keyword>
<dbReference type="InterPro" id="IPR036390">
    <property type="entry name" value="WH_DNA-bd_sf"/>
</dbReference>
<evidence type="ECO:0000313" key="6">
    <source>
        <dbReference type="EMBL" id="NKX53395.1"/>
    </source>
</evidence>
<feature type="domain" description="HTH iclR-type" evidence="4">
    <location>
        <begin position="11"/>
        <end position="71"/>
    </location>
</feature>
<dbReference type="Pfam" id="PF09339">
    <property type="entry name" value="HTH_IclR"/>
    <property type="match status" value="1"/>
</dbReference>
<evidence type="ECO:0000256" key="3">
    <source>
        <dbReference type="ARBA" id="ARBA00023163"/>
    </source>
</evidence>
<keyword evidence="2" id="KW-0238">DNA-binding</keyword>
<dbReference type="PANTHER" id="PTHR30136">
    <property type="entry name" value="HELIX-TURN-HELIX TRANSCRIPTIONAL REGULATOR, ICLR FAMILY"/>
    <property type="match status" value="1"/>
</dbReference>
<dbReference type="RefSeq" id="WP_168484707.1">
    <property type="nucleotide sequence ID" value="NZ_JAAZSQ010000001.1"/>
</dbReference>
<dbReference type="InterPro" id="IPR050707">
    <property type="entry name" value="HTH_MetabolicPath_Reg"/>
</dbReference>
<reference evidence="6 7" key="1">
    <citation type="submission" date="2020-04" db="EMBL/GenBank/DDBJ databases">
        <title>Arthrobacter sp. nov.</title>
        <authorList>
            <person name="Liu S."/>
        </authorList>
    </citation>
    <scope>NUCLEOTIDE SEQUENCE [LARGE SCALE GENOMIC DNA]</scope>
    <source>
        <strain evidence="6 7">E918</strain>
    </source>
</reference>
<evidence type="ECO:0000259" key="5">
    <source>
        <dbReference type="PROSITE" id="PS51078"/>
    </source>
</evidence>
<protein>
    <submittedName>
        <fullName evidence="6">Helix-turn-helix domain-containing protein</fullName>
    </submittedName>
</protein>
<dbReference type="InterPro" id="IPR014757">
    <property type="entry name" value="Tscrpt_reg_IclR_C"/>
</dbReference>
<feature type="domain" description="IclR-ED" evidence="5">
    <location>
        <begin position="72"/>
        <end position="236"/>
    </location>
</feature>
<dbReference type="GO" id="GO:0003700">
    <property type="term" value="F:DNA-binding transcription factor activity"/>
    <property type="evidence" value="ECO:0007669"/>
    <property type="project" value="TreeGrafter"/>
</dbReference>
<proteinExistence type="predicted"/>
<evidence type="ECO:0000256" key="2">
    <source>
        <dbReference type="ARBA" id="ARBA00023125"/>
    </source>
</evidence>
<dbReference type="PROSITE" id="PS51078">
    <property type="entry name" value="ICLR_ED"/>
    <property type="match status" value="1"/>
</dbReference>
<accession>A0A7X6K3D6</accession>
<dbReference type="PANTHER" id="PTHR30136:SF35">
    <property type="entry name" value="HTH-TYPE TRANSCRIPTIONAL REGULATOR RV1719"/>
    <property type="match status" value="1"/>
</dbReference>
<dbReference type="GO" id="GO:0045892">
    <property type="term" value="P:negative regulation of DNA-templated transcription"/>
    <property type="evidence" value="ECO:0007669"/>
    <property type="project" value="TreeGrafter"/>
</dbReference>
<dbReference type="Gene3D" id="1.10.10.10">
    <property type="entry name" value="Winged helix-like DNA-binding domain superfamily/Winged helix DNA-binding domain"/>
    <property type="match status" value="1"/>
</dbReference>
<dbReference type="GO" id="GO:0003677">
    <property type="term" value="F:DNA binding"/>
    <property type="evidence" value="ECO:0007669"/>
    <property type="project" value="UniProtKB-KW"/>
</dbReference>
<dbReference type="EMBL" id="JAAZSQ010000001">
    <property type="protein sequence ID" value="NKX53395.1"/>
    <property type="molecule type" value="Genomic_DNA"/>
</dbReference>
<name>A0A7X6K3D6_9MICC</name>
<sequence>MVANAAPDATTRAADRALGLLRVVCEHDGVKLADAAKEMGLSASTALRLLRTLEANGFAARRGDGLYRPGYRMVQLGVQALSHDSLVATSRAALQSVVARTGESAYLSVAAGNTQGLYLAIEEGTQSVRHINWVGRTFPLEGSAAGAALQGKVEPGSFIVVAEGVEPDITAVAAPVMAGSKVVAALSVVAPSYRTTPEAARTLGAVVAAEAGRLFATPAADQAGAPGLDDSHPAAG</sequence>
<dbReference type="Gene3D" id="3.30.450.40">
    <property type="match status" value="2"/>
</dbReference>
<dbReference type="InterPro" id="IPR036388">
    <property type="entry name" value="WH-like_DNA-bd_sf"/>
</dbReference>
<evidence type="ECO:0000259" key="4">
    <source>
        <dbReference type="PROSITE" id="PS51077"/>
    </source>
</evidence>
<organism evidence="6 7">
    <name type="scientific">Arthrobacter mobilis</name>
    <dbReference type="NCBI Taxonomy" id="2724944"/>
    <lineage>
        <taxon>Bacteria</taxon>
        <taxon>Bacillati</taxon>
        <taxon>Actinomycetota</taxon>
        <taxon>Actinomycetes</taxon>
        <taxon>Micrococcales</taxon>
        <taxon>Micrococcaceae</taxon>
        <taxon>Arthrobacter</taxon>
    </lineage>
</organism>
<keyword evidence="1" id="KW-0805">Transcription regulation</keyword>
<dbReference type="SUPFAM" id="SSF55781">
    <property type="entry name" value="GAF domain-like"/>
    <property type="match status" value="1"/>
</dbReference>
<dbReference type="AlphaFoldDB" id="A0A7X6K3D6"/>
<dbReference type="PROSITE" id="PS51077">
    <property type="entry name" value="HTH_ICLR"/>
    <property type="match status" value="1"/>
</dbReference>
<dbReference type="SUPFAM" id="SSF46785">
    <property type="entry name" value="Winged helix' DNA-binding domain"/>
    <property type="match status" value="1"/>
</dbReference>
<evidence type="ECO:0000256" key="1">
    <source>
        <dbReference type="ARBA" id="ARBA00023015"/>
    </source>
</evidence>
<comment type="caution">
    <text evidence="6">The sequence shown here is derived from an EMBL/GenBank/DDBJ whole genome shotgun (WGS) entry which is preliminary data.</text>
</comment>